<comment type="caution">
    <text evidence="1">The sequence shown here is derived from an EMBL/GenBank/DDBJ whole genome shotgun (WGS) entry which is preliminary data.</text>
</comment>
<dbReference type="AlphaFoldDB" id="A0A814L6G2"/>
<protein>
    <submittedName>
        <fullName evidence="1">Uncharacterized protein</fullName>
    </submittedName>
</protein>
<organism evidence="1 3">
    <name type="scientific">Didymodactylos carnosus</name>
    <dbReference type="NCBI Taxonomy" id="1234261"/>
    <lineage>
        <taxon>Eukaryota</taxon>
        <taxon>Metazoa</taxon>
        <taxon>Spiralia</taxon>
        <taxon>Gnathifera</taxon>
        <taxon>Rotifera</taxon>
        <taxon>Eurotatoria</taxon>
        <taxon>Bdelloidea</taxon>
        <taxon>Philodinida</taxon>
        <taxon>Philodinidae</taxon>
        <taxon>Didymodactylos</taxon>
    </lineage>
</organism>
<reference evidence="1" key="1">
    <citation type="submission" date="2021-02" db="EMBL/GenBank/DDBJ databases">
        <authorList>
            <person name="Nowell W R."/>
        </authorList>
    </citation>
    <scope>NUCLEOTIDE SEQUENCE</scope>
</reference>
<evidence type="ECO:0000313" key="3">
    <source>
        <dbReference type="Proteomes" id="UP000663829"/>
    </source>
</evidence>
<dbReference type="Proteomes" id="UP000681722">
    <property type="component" value="Unassembled WGS sequence"/>
</dbReference>
<accession>A0A814L6G2</accession>
<proteinExistence type="predicted"/>
<dbReference type="EMBL" id="CAJNOQ010004490">
    <property type="protein sequence ID" value="CAF1061628.1"/>
    <property type="molecule type" value="Genomic_DNA"/>
</dbReference>
<keyword evidence="3" id="KW-1185">Reference proteome</keyword>
<sequence length="86" mass="9898">MFIDYYLELITVSNLNETFDKVVNTTLVDGKYTIERIWNGPLRSNTVYKVLIDGCTSSNLIDWTYVLSTAFKTMSPIIGKIEHFIL</sequence>
<gene>
    <name evidence="1" type="ORF">GPM918_LOCUS16809</name>
    <name evidence="2" type="ORF">SRO942_LOCUS16812</name>
</gene>
<name>A0A814L6G2_9BILA</name>
<dbReference type="Proteomes" id="UP000663829">
    <property type="component" value="Unassembled WGS sequence"/>
</dbReference>
<evidence type="ECO:0000313" key="2">
    <source>
        <dbReference type="EMBL" id="CAF3829937.1"/>
    </source>
</evidence>
<evidence type="ECO:0000313" key="1">
    <source>
        <dbReference type="EMBL" id="CAF1061628.1"/>
    </source>
</evidence>
<dbReference type="EMBL" id="CAJOBC010004491">
    <property type="protein sequence ID" value="CAF3829937.1"/>
    <property type="molecule type" value="Genomic_DNA"/>
</dbReference>